<dbReference type="SUPFAM" id="SSF53474">
    <property type="entry name" value="alpha/beta-Hydrolases"/>
    <property type="match status" value="1"/>
</dbReference>
<reference evidence="3" key="1">
    <citation type="submission" date="2021-03" db="EMBL/GenBank/DDBJ databases">
        <title>The complete genome sequence of Acetobacter sp. TBRC 12339.</title>
        <authorList>
            <person name="Charoenyingcharoen P."/>
            <person name="Yukphan P."/>
        </authorList>
    </citation>
    <scope>NUCLEOTIDE SEQUENCE</scope>
    <source>
        <strain evidence="3">TBRC 12339</strain>
    </source>
</reference>
<feature type="region of interest" description="Disordered" evidence="1">
    <location>
        <begin position="619"/>
        <end position="642"/>
    </location>
</feature>
<protein>
    <submittedName>
        <fullName evidence="3">Alpha/beta fold hydrolase</fullName>
    </submittedName>
</protein>
<dbReference type="InterPro" id="IPR029058">
    <property type="entry name" value="AB_hydrolase_fold"/>
</dbReference>
<organism evidence="3 4">
    <name type="scientific">Acetobacter garciniae</name>
    <dbReference type="NCBI Taxonomy" id="2817435"/>
    <lineage>
        <taxon>Bacteria</taxon>
        <taxon>Pseudomonadati</taxon>
        <taxon>Pseudomonadota</taxon>
        <taxon>Alphaproteobacteria</taxon>
        <taxon>Acetobacterales</taxon>
        <taxon>Acetobacteraceae</taxon>
        <taxon>Acetobacter</taxon>
    </lineage>
</organism>
<dbReference type="Proteomes" id="UP000664073">
    <property type="component" value="Unassembled WGS sequence"/>
</dbReference>
<accession>A0A939HNZ4</accession>
<name>A0A939HNZ4_9PROT</name>
<evidence type="ECO:0000313" key="3">
    <source>
        <dbReference type="EMBL" id="MBO1324997.1"/>
    </source>
</evidence>
<keyword evidence="3" id="KW-0378">Hydrolase</keyword>
<dbReference type="GO" id="GO:0016787">
    <property type="term" value="F:hydrolase activity"/>
    <property type="evidence" value="ECO:0007669"/>
    <property type="project" value="UniProtKB-KW"/>
</dbReference>
<feature type="compositionally biased region" description="Pro residues" evidence="1">
    <location>
        <begin position="626"/>
        <end position="635"/>
    </location>
</feature>
<proteinExistence type="predicted"/>
<feature type="domain" description="AB hydrolase-1" evidence="2">
    <location>
        <begin position="316"/>
        <end position="578"/>
    </location>
</feature>
<evidence type="ECO:0000313" key="4">
    <source>
        <dbReference type="Proteomes" id="UP000664073"/>
    </source>
</evidence>
<dbReference type="EMBL" id="JAFVMH010000002">
    <property type="protein sequence ID" value="MBO1324997.1"/>
    <property type="molecule type" value="Genomic_DNA"/>
</dbReference>
<dbReference type="AlphaFoldDB" id="A0A939HNZ4"/>
<evidence type="ECO:0000259" key="2">
    <source>
        <dbReference type="Pfam" id="PF12697"/>
    </source>
</evidence>
<evidence type="ECO:0000256" key="1">
    <source>
        <dbReference type="SAM" id="MobiDB-lite"/>
    </source>
</evidence>
<dbReference type="Pfam" id="PF12697">
    <property type="entry name" value="Abhydrolase_6"/>
    <property type="match status" value="1"/>
</dbReference>
<comment type="caution">
    <text evidence="3">The sequence shown here is derived from an EMBL/GenBank/DDBJ whole genome shotgun (WGS) entry which is preliminary data.</text>
</comment>
<keyword evidence="4" id="KW-1185">Reference proteome</keyword>
<sequence length="642" mass="69795">MSLTEAYRQRSESALDGRHFSTTTRIVLERQNLWQDWADHPAHAIATLRASTQAQFYTPDLPDQLFALAELNYHLARKHHDRAAFLAAALYAYAYLAPDAPPQDQPSRYDIHIRQAGDIYMLGLTEALGTPVDPQSQRWTLPFGTLDLRADPTQLLWHGYRLTDFQPTARLVASGIKNNYSKPGLGEPLAAVPIRASGQPPAIGMTDKLRVPVNLLMAIPDPRRQVLSDHISGSLVLSVLDAPPGMGETTGTNTAMATPATPPLQYDQTTAQALSLNQAADWSSEYEGFLDGSFFDNGRTPQLYSIEPHRYGRRPVVLVHGTASSPGRWADMINDLLEDPDIQRNFEFWLFSYATGNPIPYSALQLREALRKALDGLGGTRADPALGHITLIGHSQGGLLAKMLSIDPHDRLWNGLTRRPLDSLNLSDSARTMLRKTLFPTPMPEIRSVVFIATPQHGSYLAALSIAQLIGRMVSFPLAVTEVTEQLLKGNGGASALNIRPSHMGSVYGMSPHSAFIRALASTTVVPEIGVHSIIPVLGDGPLATADDGVVTYRSAHIAGARSELVVRHSDHSTQANPITIAEVRRILLEQLAHEKGALPPQVETTRGETDKSNITRIGGEYIQPAGPPAAPTPPAGVKNPS</sequence>
<gene>
    <name evidence="3" type="ORF">J2D77_07540</name>
</gene>
<dbReference type="Gene3D" id="3.40.50.1820">
    <property type="entry name" value="alpha/beta hydrolase"/>
    <property type="match status" value="1"/>
</dbReference>
<dbReference type="InterPro" id="IPR000073">
    <property type="entry name" value="AB_hydrolase_1"/>
</dbReference>